<evidence type="ECO:0000313" key="7">
    <source>
        <dbReference type="EMBL" id="QGT50515.1"/>
    </source>
</evidence>
<dbReference type="Pfam" id="PF02441">
    <property type="entry name" value="Flavoprotein"/>
    <property type="match status" value="1"/>
</dbReference>
<dbReference type="NCBIfam" id="TIGR00421">
    <property type="entry name" value="ubiX_pad"/>
    <property type="match status" value="1"/>
</dbReference>
<feature type="binding site" evidence="5">
    <location>
        <position position="39"/>
    </location>
    <ligand>
        <name>FMN</name>
        <dbReference type="ChEBI" id="CHEBI:58210"/>
    </ligand>
</feature>
<protein>
    <recommendedName>
        <fullName evidence="5">Flavin prenyltransferase UbiX</fullName>
        <ecNumber evidence="5">2.5.1.129</ecNumber>
    </recommendedName>
</protein>
<feature type="binding site" evidence="5">
    <location>
        <position position="176"/>
    </location>
    <ligand>
        <name>dimethylallyl phosphate</name>
        <dbReference type="ChEBI" id="CHEBI:88052"/>
    </ligand>
</feature>
<reference evidence="7" key="1">
    <citation type="journal article" date="2020" name="J. ISSAAS">
        <title>Lactobacilli and other gastrointestinal microbiota of Peromyscus leucopus, reservoir host for agents of Lyme disease and other zoonoses in North America.</title>
        <authorList>
            <person name="Milovic A."/>
            <person name="Bassam K."/>
            <person name="Shao H."/>
            <person name="Chatzistamou I."/>
            <person name="Tufts D.M."/>
            <person name="Diuk-Wasser M."/>
            <person name="Barbour A.G."/>
        </authorList>
    </citation>
    <scope>NUCLEOTIDE SEQUENCE</scope>
    <source>
        <strain evidence="7">LL4</strain>
    </source>
</reference>
<dbReference type="Gene3D" id="3.40.50.1950">
    <property type="entry name" value="Flavin prenyltransferase-like"/>
    <property type="match status" value="1"/>
</dbReference>
<gene>
    <name evidence="5 7" type="primary">ubiX</name>
    <name evidence="7" type="ORF">Helico5904_1870</name>
</gene>
<dbReference type="InterPro" id="IPR004507">
    <property type="entry name" value="UbiX-like"/>
</dbReference>
<name>A0A650F3L7_9HELI</name>
<feature type="binding site" evidence="5">
    <location>
        <position position="130"/>
    </location>
    <ligand>
        <name>FMN</name>
        <dbReference type="ChEBI" id="CHEBI:58210"/>
    </ligand>
</feature>
<proteinExistence type="inferred from homology"/>
<feature type="binding site" evidence="5">
    <location>
        <position position="107"/>
    </location>
    <ligand>
        <name>FMN</name>
        <dbReference type="ChEBI" id="CHEBI:58210"/>
    </ligand>
</feature>
<sequence>MCTDIKKIVIGISGASGVHLGLKLIQSLPESMELFIIISEGAKEVAYHENKKDIKKELEILLQGRSFYIFDENEMSSCIASGSFGIDAMAIVPTSMNLLAKIANGLCDDLLSRCASVMLKERRILLLAPREMPLSAIALEQMSKLAQLGVIIAPPIVAYYAKAQDIDSMELFFVGKWLDALGIQNNLYKRWENLYTNTSIKR</sequence>
<dbReference type="NCBIfam" id="NF004685">
    <property type="entry name" value="PRK06029.1"/>
    <property type="match status" value="1"/>
</dbReference>
<dbReference type="GO" id="GO:0106141">
    <property type="term" value="F:flavin prenyltransferase activity"/>
    <property type="evidence" value="ECO:0007669"/>
    <property type="project" value="UniProtKB-EC"/>
</dbReference>
<evidence type="ECO:0000256" key="5">
    <source>
        <dbReference type="HAMAP-Rule" id="MF_01984"/>
    </source>
</evidence>
<evidence type="ECO:0000256" key="2">
    <source>
        <dbReference type="ARBA" id="ARBA00022630"/>
    </source>
</evidence>
<comment type="similarity">
    <text evidence="5">Belongs to the UbiX/PAD1 family.</text>
</comment>
<dbReference type="AlphaFoldDB" id="A0A650F3L7"/>
<dbReference type="EMBL" id="MN577569">
    <property type="protein sequence ID" value="QGT50515.1"/>
    <property type="molecule type" value="Genomic_DNA"/>
</dbReference>
<keyword evidence="4 5" id="KW-0808">Transferase</keyword>
<accession>A0A650F3L7</accession>
<evidence type="ECO:0000259" key="6">
    <source>
        <dbReference type="Pfam" id="PF02441"/>
    </source>
</evidence>
<feature type="binding site" evidence="5">
    <location>
        <position position="160"/>
    </location>
    <ligand>
        <name>dimethylallyl phosphate</name>
        <dbReference type="ChEBI" id="CHEBI:88052"/>
    </ligand>
</feature>
<feature type="domain" description="Flavoprotein" evidence="6">
    <location>
        <begin position="6"/>
        <end position="181"/>
    </location>
</feature>
<evidence type="ECO:0000256" key="1">
    <source>
        <dbReference type="ARBA" id="ARBA00022602"/>
    </source>
</evidence>
<dbReference type="EC" id="2.5.1.129" evidence="5"/>
<feature type="binding site" evidence="5">
    <location>
        <begin position="14"/>
        <end position="16"/>
    </location>
    <ligand>
        <name>FMN</name>
        <dbReference type="ChEBI" id="CHEBI:58210"/>
    </ligand>
</feature>
<dbReference type="InterPro" id="IPR036551">
    <property type="entry name" value="Flavin_trans-like"/>
</dbReference>
<keyword evidence="3 5" id="KW-0288">FMN</keyword>
<evidence type="ECO:0000256" key="4">
    <source>
        <dbReference type="ARBA" id="ARBA00022679"/>
    </source>
</evidence>
<organism evidence="7">
    <name type="scientific">uncultured Helicobacter sp</name>
    <dbReference type="NCBI Taxonomy" id="175537"/>
    <lineage>
        <taxon>Bacteria</taxon>
        <taxon>Pseudomonadati</taxon>
        <taxon>Campylobacterota</taxon>
        <taxon>Epsilonproteobacteria</taxon>
        <taxon>Campylobacterales</taxon>
        <taxon>Helicobacteraceae</taxon>
        <taxon>Helicobacter</taxon>
        <taxon>environmental samples</taxon>
    </lineage>
</organism>
<evidence type="ECO:0000256" key="3">
    <source>
        <dbReference type="ARBA" id="ARBA00022643"/>
    </source>
</evidence>
<dbReference type="HAMAP" id="MF_01984">
    <property type="entry name" value="ubiX_pad"/>
    <property type="match status" value="1"/>
</dbReference>
<keyword evidence="2 5" id="KW-0285">Flavoprotein</keyword>
<comment type="catalytic activity">
    <reaction evidence="5">
        <text>dimethylallyl phosphate + FMNH2 = prenylated FMNH2 + phosphate</text>
        <dbReference type="Rhea" id="RHEA:37743"/>
        <dbReference type="ChEBI" id="CHEBI:43474"/>
        <dbReference type="ChEBI" id="CHEBI:57618"/>
        <dbReference type="ChEBI" id="CHEBI:87467"/>
        <dbReference type="ChEBI" id="CHEBI:88052"/>
        <dbReference type="EC" id="2.5.1.129"/>
    </reaction>
</comment>
<dbReference type="SUPFAM" id="SSF52507">
    <property type="entry name" value="Homo-oligomeric flavin-containing Cys decarboxylases, HFCD"/>
    <property type="match status" value="1"/>
</dbReference>
<dbReference type="InterPro" id="IPR003382">
    <property type="entry name" value="Flavoprotein"/>
</dbReference>
<keyword evidence="1 5" id="KW-0637">Prenyltransferase</keyword>
<comment type="caution">
    <text evidence="5">Lacks conserved residue(s) required for the propagation of feature annotation.</text>
</comment>
<comment type="function">
    <text evidence="5">Flavin prenyltransferase that catalyzes the synthesis of the prenylated FMN cofactor (prenyl-FMN) for 4-hydroxy-3-polyprenylbenzoic acid decarboxylase UbiD. The prenyltransferase is metal-independent and links a dimethylallyl moiety from dimethylallyl monophosphate (DMAP) to the flavin N5 and C6 atoms of FMN.</text>
</comment>